<feature type="domain" description="KARI N-terminal Rossmann" evidence="20">
    <location>
        <begin position="62"/>
        <end position="251"/>
    </location>
</feature>
<dbReference type="InterPro" id="IPR000506">
    <property type="entry name" value="KARI_C"/>
</dbReference>
<feature type="domain" description="KARI C-terminal knotted" evidence="21">
    <location>
        <begin position="252"/>
        <end position="401"/>
    </location>
</feature>
<proteinExistence type="inferred from homology"/>
<dbReference type="GO" id="GO:0004455">
    <property type="term" value="F:ketol-acid reductoisomerase activity"/>
    <property type="evidence" value="ECO:0007669"/>
    <property type="project" value="UniProtKB-UniRule"/>
</dbReference>
<evidence type="ECO:0000256" key="16">
    <source>
        <dbReference type="ARBA" id="ARBA00023304"/>
    </source>
</evidence>
<dbReference type="GO" id="GO:0046872">
    <property type="term" value="F:metal ion binding"/>
    <property type="evidence" value="ECO:0007669"/>
    <property type="project" value="UniProtKB-UniRule"/>
</dbReference>
<evidence type="ECO:0000256" key="6">
    <source>
        <dbReference type="ARBA" id="ARBA00013102"/>
    </source>
</evidence>
<dbReference type="Gene3D" id="1.10.1040.10">
    <property type="entry name" value="N-(1-d-carboxylethyl)-l-norvaline Dehydrogenase, domain 2"/>
    <property type="match status" value="3"/>
</dbReference>
<keyword evidence="22" id="KW-0413">Isomerase</keyword>
<evidence type="ECO:0000256" key="17">
    <source>
        <dbReference type="ARBA" id="ARBA00030209"/>
    </source>
</evidence>
<dbReference type="GO" id="GO:0005759">
    <property type="term" value="C:mitochondrial matrix"/>
    <property type="evidence" value="ECO:0007669"/>
    <property type="project" value="UniProtKB-ARBA"/>
</dbReference>
<evidence type="ECO:0000256" key="11">
    <source>
        <dbReference type="ARBA" id="ARBA00022842"/>
    </source>
</evidence>
<feature type="binding site" evidence="19">
    <location>
        <position position="264"/>
    </location>
    <ligand>
        <name>Mg(2+)</name>
        <dbReference type="ChEBI" id="CHEBI:18420"/>
        <label>1</label>
    </ligand>
</feature>
<keyword evidence="9" id="KW-0288">FMN</keyword>
<keyword evidence="15" id="KW-0496">Mitochondrion</keyword>
<feature type="binding site" evidence="19">
    <location>
        <position position="302"/>
    </location>
    <ligand>
        <name>Mg(2+)</name>
        <dbReference type="ChEBI" id="CHEBI:18420"/>
        <label>2</label>
    </ligand>
</feature>
<evidence type="ECO:0000256" key="7">
    <source>
        <dbReference type="ARBA" id="ARBA00022605"/>
    </source>
</evidence>
<evidence type="ECO:0000313" key="22">
    <source>
        <dbReference type="EMBL" id="KAF8688891.1"/>
    </source>
</evidence>
<reference evidence="22" key="1">
    <citation type="submission" date="2020-09" db="EMBL/GenBank/DDBJ databases">
        <title>Comparative genome analyses of four rice-infecting Rhizoctonia solani isolates reveal extensive enrichment of homogalacturonan modification genes.</title>
        <authorList>
            <person name="Lee D.-Y."/>
            <person name="Jeon J."/>
            <person name="Kim K.-T."/>
            <person name="Cheong K."/>
            <person name="Song H."/>
            <person name="Choi G."/>
            <person name="Ko J."/>
            <person name="Opiyo S.O."/>
            <person name="Zuo S."/>
            <person name="Madhav S."/>
            <person name="Lee Y.-H."/>
            <person name="Wang G.-L."/>
        </authorList>
    </citation>
    <scope>NUCLEOTIDE SEQUENCE</scope>
    <source>
        <strain evidence="22">AG1-IA WGL</strain>
    </source>
</reference>
<protein>
    <recommendedName>
        <fullName evidence="6">ketol-acid reductoisomerase (NADP(+))</fullName>
        <ecNumber evidence="6">1.1.1.86</ecNumber>
    </recommendedName>
    <alternativeName>
        <fullName evidence="18">Acetohydroxy-acid reductoisomerase</fullName>
    </alternativeName>
    <alternativeName>
        <fullName evidence="17">Alpha-keto-beta-hydroxylacyl reductoisomerase</fullName>
    </alternativeName>
</protein>
<feature type="non-terminal residue" evidence="22">
    <location>
        <position position="1"/>
    </location>
</feature>
<evidence type="ECO:0000256" key="1">
    <source>
        <dbReference type="ARBA" id="ARBA00001946"/>
    </source>
</evidence>
<evidence type="ECO:0000256" key="12">
    <source>
        <dbReference type="ARBA" id="ARBA00022857"/>
    </source>
</evidence>
<dbReference type="PROSITE" id="PS51850">
    <property type="entry name" value="KARI_N"/>
    <property type="match status" value="1"/>
</dbReference>
<gene>
    <name evidence="22" type="ORF">RHS03_09225</name>
</gene>
<comment type="similarity">
    <text evidence="5 19">Belongs to the ketol-acid reductoisomerase family.</text>
</comment>
<dbReference type="UniPathway" id="UPA00047">
    <property type="reaction ID" value="UER00056"/>
</dbReference>
<dbReference type="PROSITE" id="PS51851">
    <property type="entry name" value="KARI_C"/>
    <property type="match status" value="1"/>
</dbReference>
<evidence type="ECO:0000256" key="10">
    <source>
        <dbReference type="ARBA" id="ARBA00022723"/>
    </source>
</evidence>
<dbReference type="InterPro" id="IPR013116">
    <property type="entry name" value="KARI_N"/>
</dbReference>
<feature type="binding site" evidence="19">
    <location>
        <position position="324"/>
    </location>
    <ligand>
        <name>substrate</name>
    </ligand>
</feature>
<evidence type="ECO:0000259" key="20">
    <source>
        <dbReference type="PROSITE" id="PS51850"/>
    </source>
</evidence>
<dbReference type="PANTHER" id="PTHR21371">
    <property type="entry name" value="KETOL-ACID REDUCTOISOMERASE, MITOCHONDRIAL"/>
    <property type="match status" value="1"/>
</dbReference>
<dbReference type="Pfam" id="PF07991">
    <property type="entry name" value="KARI_N"/>
    <property type="match status" value="1"/>
</dbReference>
<dbReference type="GO" id="GO:0016853">
    <property type="term" value="F:isomerase activity"/>
    <property type="evidence" value="ECO:0007669"/>
    <property type="project" value="UniProtKB-KW"/>
</dbReference>
<evidence type="ECO:0000256" key="2">
    <source>
        <dbReference type="ARBA" id="ARBA00004173"/>
    </source>
</evidence>
<dbReference type="InterPro" id="IPR013328">
    <property type="entry name" value="6PGD_dom2"/>
</dbReference>
<keyword evidence="11 19" id="KW-0460">Magnesium</keyword>
<accession>A0A8H7HJK9</accession>
<dbReference type="PANTHER" id="PTHR21371:SF1">
    <property type="entry name" value="KETOL-ACID REDUCTOISOMERASE, MITOCHONDRIAL"/>
    <property type="match status" value="1"/>
</dbReference>
<comment type="subcellular location">
    <subcellularLocation>
        <location evidence="2">Mitochondrion</location>
    </subcellularLocation>
</comment>
<dbReference type="GO" id="GO:0009097">
    <property type="term" value="P:isoleucine biosynthetic process"/>
    <property type="evidence" value="ECO:0007669"/>
    <property type="project" value="UniProtKB-UniRule"/>
</dbReference>
<comment type="pathway">
    <text evidence="4">Amino-acid biosynthesis; L-isoleucine biosynthesis; L-isoleucine from 2-oxobutanoate: step 2/4.</text>
</comment>
<sequence>MSFASRTLRQAARTATRVAAKPSTAARSYSLLSRAATATASRTAMSQAQIRGVKTLDFAGTKEVVYERADWPLAKLQDYFKNDTLALIGYGSQGHGQGLNARDNGLNVIVGVRKDGESWKQAIEDGWVPGETLFPIDEAIDRGTIIMNLLSDAAQAQTWSQIAPLITKGKTLYFSHGFSVVYKDDTNVVPPKDVDVILVAPKGSGRTVRTLFKEGRGINSSIAVWQDVTGKAKEKAIALGIAVGSGYLYETTFEKEVYSDLYGERGVVGLMGGIQGMFLAQYKVLRQNGHTPSEAFNETVEEATQSLFPLIGQYGMDYMYAACSTTARRGALDWAPEFEKANRPVFEALYESVRNGTETRRSLEFNGRKTYREDLARELKEIDEQEIWRAGSGAKDLNRLPYPLKMYYGLSILYLIPIINVETNPVMIVTKLTERLGIRVPVVQGGMQWVGLPALASAVSNAGGLGILTALSQPSPDALREAIKETRKLTDKPFGVNITLLPSINPPDYEGYATGPLIKFFKSQGCFVIHKCTTIRHAKSAQKMGVDFLSIDGFECAGHPGEEDIGGLVLLARAAQELEVPYIASGGFGDARGLVAALSLGAQGVNMGTRFMVTKEAPIHKDIKEKMISSSEVDTLHIFRSLRNTARVYKNAVSSEVVRLERRPGGAQFSELKDLVSGLRGKKVYETGDSDAGIWSAGIVMGLIKDCPSCAELLQRIEEEAESLIQGMTRLVVRGHAKL</sequence>
<keyword evidence="14 19" id="KW-0560">Oxidoreductase</keyword>
<dbReference type="InterPro" id="IPR013785">
    <property type="entry name" value="Aldolase_TIM"/>
</dbReference>
<dbReference type="Gene3D" id="3.40.50.720">
    <property type="entry name" value="NAD(P)-binding Rossmann-like Domain"/>
    <property type="match status" value="1"/>
</dbReference>
<keyword evidence="13" id="KW-0809">Transit peptide</keyword>
<dbReference type="NCBIfam" id="TIGR00465">
    <property type="entry name" value="ilvC"/>
    <property type="match status" value="1"/>
</dbReference>
<evidence type="ECO:0000256" key="5">
    <source>
        <dbReference type="ARBA" id="ARBA00010318"/>
    </source>
</evidence>
<dbReference type="Gene3D" id="3.20.20.70">
    <property type="entry name" value="Aldolase class I"/>
    <property type="match status" value="1"/>
</dbReference>
<dbReference type="SUPFAM" id="SSF51735">
    <property type="entry name" value="NAD(P)-binding Rossmann-fold domains"/>
    <property type="match status" value="1"/>
</dbReference>
<dbReference type="FunFam" id="3.40.50.720:FF:000167">
    <property type="entry name" value="Ketol-acid reductoisomerase, mitochondrial"/>
    <property type="match status" value="1"/>
</dbReference>
<dbReference type="SUPFAM" id="SSF51412">
    <property type="entry name" value="Inosine monophosphate dehydrogenase (IMPDH)"/>
    <property type="match status" value="1"/>
</dbReference>
<dbReference type="FunFam" id="1.10.1040.10:FF:000003">
    <property type="entry name" value="Ketol-acid reductoisomerase, mitochondrial"/>
    <property type="match status" value="1"/>
</dbReference>
<dbReference type="GO" id="GO:0009099">
    <property type="term" value="P:L-valine biosynthetic process"/>
    <property type="evidence" value="ECO:0007669"/>
    <property type="project" value="UniProtKB-UniRule"/>
</dbReference>
<keyword evidence="12" id="KW-0521">NADP</keyword>
<dbReference type="EMBL" id="JACYCD010000691">
    <property type="protein sequence ID" value="KAF8688891.1"/>
    <property type="molecule type" value="Genomic_DNA"/>
</dbReference>
<evidence type="ECO:0000256" key="19">
    <source>
        <dbReference type="PROSITE-ProRule" id="PRU01198"/>
    </source>
</evidence>
<dbReference type="AlphaFoldDB" id="A0A8H7HJK9"/>
<keyword evidence="10 19" id="KW-0479">Metal-binding</keyword>
<evidence type="ECO:0000256" key="8">
    <source>
        <dbReference type="ARBA" id="ARBA00022630"/>
    </source>
</evidence>
<evidence type="ECO:0000256" key="4">
    <source>
        <dbReference type="ARBA" id="ARBA00004885"/>
    </source>
</evidence>
<dbReference type="Pfam" id="PF01450">
    <property type="entry name" value="KARI_C"/>
    <property type="match status" value="1"/>
</dbReference>
<dbReference type="CDD" id="cd04730">
    <property type="entry name" value="NPD_like"/>
    <property type="match status" value="1"/>
</dbReference>
<dbReference type="EC" id="1.1.1.86" evidence="6"/>
<evidence type="ECO:0000313" key="23">
    <source>
        <dbReference type="Proteomes" id="UP000602905"/>
    </source>
</evidence>
<evidence type="ECO:0000256" key="3">
    <source>
        <dbReference type="ARBA" id="ARBA00004864"/>
    </source>
</evidence>
<keyword evidence="16 19" id="KW-0100">Branched-chain amino acid biosynthesis</keyword>
<comment type="caution">
    <text evidence="22">The sequence shown here is derived from an EMBL/GenBank/DDBJ whole genome shotgun (WGS) entry which is preliminary data.</text>
</comment>
<keyword evidence="8" id="KW-0285">Flavoprotein</keyword>
<dbReference type="InterPro" id="IPR004136">
    <property type="entry name" value="NMO"/>
</dbReference>
<dbReference type="InterPro" id="IPR008927">
    <property type="entry name" value="6-PGluconate_DH-like_C_sf"/>
</dbReference>
<dbReference type="Pfam" id="PF03060">
    <property type="entry name" value="NMO"/>
    <property type="match status" value="2"/>
</dbReference>
<evidence type="ECO:0000256" key="15">
    <source>
        <dbReference type="ARBA" id="ARBA00023128"/>
    </source>
</evidence>
<evidence type="ECO:0000256" key="18">
    <source>
        <dbReference type="ARBA" id="ARBA00030593"/>
    </source>
</evidence>
<dbReference type="InterPro" id="IPR036291">
    <property type="entry name" value="NAD(P)-bd_dom_sf"/>
</dbReference>
<feature type="binding site" evidence="19">
    <location>
        <position position="260"/>
    </location>
    <ligand>
        <name>Mg(2+)</name>
        <dbReference type="ChEBI" id="CHEBI:18420"/>
        <label>2</label>
    </ligand>
</feature>
<dbReference type="SUPFAM" id="SSF48179">
    <property type="entry name" value="6-phosphogluconate dehydrogenase C-terminal domain-like"/>
    <property type="match status" value="1"/>
</dbReference>
<dbReference type="OrthoDB" id="10255643at2759"/>
<dbReference type="InterPro" id="IPR013023">
    <property type="entry name" value="KARI"/>
</dbReference>
<evidence type="ECO:0000256" key="14">
    <source>
        <dbReference type="ARBA" id="ARBA00023002"/>
    </source>
</evidence>
<evidence type="ECO:0000256" key="13">
    <source>
        <dbReference type="ARBA" id="ARBA00022946"/>
    </source>
</evidence>
<name>A0A8H7HJK9_9AGAM</name>
<feature type="binding site" evidence="19">
    <location>
        <position position="260"/>
    </location>
    <ligand>
        <name>Mg(2+)</name>
        <dbReference type="ChEBI" id="CHEBI:18420"/>
        <label>1</label>
    </ligand>
</feature>
<dbReference type="UniPathway" id="UPA00049">
    <property type="reaction ID" value="UER00060"/>
</dbReference>
<comment type="cofactor">
    <cofactor evidence="1">
        <name>Mg(2+)</name>
        <dbReference type="ChEBI" id="CHEBI:18420"/>
    </cofactor>
</comment>
<dbReference type="Proteomes" id="UP000602905">
    <property type="component" value="Unassembled WGS sequence"/>
</dbReference>
<keyword evidence="7 19" id="KW-0028">Amino-acid biosynthesis</keyword>
<feature type="binding site" evidence="19">
    <location>
        <position position="298"/>
    </location>
    <ligand>
        <name>Mg(2+)</name>
        <dbReference type="ChEBI" id="CHEBI:18420"/>
        <label>2</label>
    </ligand>
</feature>
<evidence type="ECO:0000256" key="9">
    <source>
        <dbReference type="ARBA" id="ARBA00022643"/>
    </source>
</evidence>
<dbReference type="GO" id="GO:0018580">
    <property type="term" value="F:nitronate monooxygenase activity"/>
    <property type="evidence" value="ECO:0007669"/>
    <property type="project" value="InterPro"/>
</dbReference>
<evidence type="ECO:0000259" key="21">
    <source>
        <dbReference type="PROSITE" id="PS51851"/>
    </source>
</evidence>
<comment type="pathway">
    <text evidence="3">Amino-acid biosynthesis; L-valine biosynthesis; L-valine from pyruvate: step 2/4.</text>
</comment>
<organism evidence="22 23">
    <name type="scientific">Rhizoctonia solani</name>
    <dbReference type="NCBI Taxonomy" id="456999"/>
    <lineage>
        <taxon>Eukaryota</taxon>
        <taxon>Fungi</taxon>
        <taxon>Dikarya</taxon>
        <taxon>Basidiomycota</taxon>
        <taxon>Agaricomycotina</taxon>
        <taxon>Agaricomycetes</taxon>
        <taxon>Cantharellales</taxon>
        <taxon>Ceratobasidiaceae</taxon>
        <taxon>Rhizoctonia</taxon>
    </lineage>
</organism>